<evidence type="ECO:0000256" key="3">
    <source>
        <dbReference type="ARBA" id="ARBA00022475"/>
    </source>
</evidence>
<accession>A0A8J3F0M7</accession>
<evidence type="ECO:0008006" key="10">
    <source>
        <dbReference type="Google" id="ProtNLM"/>
    </source>
</evidence>
<feature type="transmembrane region" description="Helical" evidence="7">
    <location>
        <begin position="178"/>
        <end position="195"/>
    </location>
</feature>
<feature type="transmembrane region" description="Helical" evidence="7">
    <location>
        <begin position="15"/>
        <end position="41"/>
    </location>
</feature>
<dbReference type="InterPro" id="IPR005524">
    <property type="entry name" value="DUF318"/>
</dbReference>
<dbReference type="PANTHER" id="PTHR34184:SF4">
    <property type="entry name" value="UPF0718 PROTEIN YCGR"/>
    <property type="match status" value="1"/>
</dbReference>
<keyword evidence="4 7" id="KW-0812">Transmembrane</keyword>
<evidence type="ECO:0000256" key="5">
    <source>
        <dbReference type="ARBA" id="ARBA00022989"/>
    </source>
</evidence>
<keyword evidence="3" id="KW-1003">Cell membrane</keyword>
<dbReference type="OrthoDB" id="9810876at2"/>
<dbReference type="RefSeq" id="WP_087999483.1">
    <property type="nucleotide sequence ID" value="NZ_BMHB01000001.1"/>
</dbReference>
<evidence type="ECO:0000313" key="8">
    <source>
        <dbReference type="EMBL" id="GGI12411.1"/>
    </source>
</evidence>
<dbReference type="EMBL" id="BMHB01000001">
    <property type="protein sequence ID" value="GGI12411.1"/>
    <property type="molecule type" value="Genomic_DNA"/>
</dbReference>
<protein>
    <recommendedName>
        <fullName evidence="10">Permease</fullName>
    </recommendedName>
</protein>
<keyword evidence="9" id="KW-1185">Reference proteome</keyword>
<feature type="transmembrane region" description="Helical" evidence="7">
    <location>
        <begin position="207"/>
        <end position="227"/>
    </location>
</feature>
<feature type="transmembrane region" description="Helical" evidence="7">
    <location>
        <begin position="121"/>
        <end position="142"/>
    </location>
</feature>
<evidence type="ECO:0000256" key="2">
    <source>
        <dbReference type="ARBA" id="ARBA00006386"/>
    </source>
</evidence>
<comment type="subcellular location">
    <subcellularLocation>
        <location evidence="1">Cell membrane</location>
        <topology evidence="1">Multi-pass membrane protein</topology>
    </subcellularLocation>
</comment>
<feature type="transmembrane region" description="Helical" evidence="7">
    <location>
        <begin position="53"/>
        <end position="78"/>
    </location>
</feature>
<evidence type="ECO:0000256" key="6">
    <source>
        <dbReference type="ARBA" id="ARBA00023136"/>
    </source>
</evidence>
<dbReference type="InterPro" id="IPR052923">
    <property type="entry name" value="UPF0718"/>
</dbReference>
<evidence type="ECO:0000256" key="1">
    <source>
        <dbReference type="ARBA" id="ARBA00004651"/>
    </source>
</evidence>
<proteinExistence type="inferred from homology"/>
<evidence type="ECO:0000256" key="4">
    <source>
        <dbReference type="ARBA" id="ARBA00022692"/>
    </source>
</evidence>
<evidence type="ECO:0000313" key="9">
    <source>
        <dbReference type="Proteomes" id="UP000626244"/>
    </source>
</evidence>
<organism evidence="8 9">
    <name type="scientific">Gottfriedia solisilvae</name>
    <dbReference type="NCBI Taxonomy" id="1516104"/>
    <lineage>
        <taxon>Bacteria</taxon>
        <taxon>Bacillati</taxon>
        <taxon>Bacillota</taxon>
        <taxon>Bacilli</taxon>
        <taxon>Bacillales</taxon>
        <taxon>Bacillaceae</taxon>
        <taxon>Gottfriedia</taxon>
    </lineage>
</organism>
<gene>
    <name evidence="8" type="ORF">GCM10007380_12780</name>
</gene>
<feature type="transmembrane region" description="Helical" evidence="7">
    <location>
        <begin position="233"/>
        <end position="254"/>
    </location>
</feature>
<evidence type="ECO:0000256" key="7">
    <source>
        <dbReference type="SAM" id="Phobius"/>
    </source>
</evidence>
<comment type="similarity">
    <text evidence="2">Belongs to the UPF0718 family.</text>
</comment>
<dbReference type="Pfam" id="PF03773">
    <property type="entry name" value="ArsP_1"/>
    <property type="match status" value="1"/>
</dbReference>
<keyword evidence="6 7" id="KW-0472">Membrane</keyword>
<dbReference type="PANTHER" id="PTHR34184">
    <property type="entry name" value="UPF0718 PROTEIN YCGR"/>
    <property type="match status" value="1"/>
</dbReference>
<keyword evidence="5 7" id="KW-1133">Transmembrane helix</keyword>
<feature type="transmembrane region" description="Helical" evidence="7">
    <location>
        <begin position="274"/>
        <end position="292"/>
    </location>
</feature>
<sequence>MTSNLYHSFLQMNTIFISIVVEALPFILIGVFISGIIQIFITEEMLSKIIPKNRFGAVFVAILLGFIFPGCECGIVPIVSRLIKKGVPHYVAVAFMLTGPIINPIVLFATFIAFGNNIELVIYRAGAAMIVAYIIGIILSYLKIENPLKHDIETIAVNHTMPVKRKLWNVCVHAIEEFFSMGKFLILGALIAAFVQTFIPTSTLMKIGNGPVTSIIVMMLLAFILSLCSEADAFVASSFQSTFSINSIVAFMVFGPMVDIKNTLMLFQHFKSKYVFTIIGLAAILTFAVTILI</sequence>
<reference evidence="9" key="1">
    <citation type="journal article" date="2019" name="Int. J. Syst. Evol. Microbiol.">
        <title>The Global Catalogue of Microorganisms (GCM) 10K type strain sequencing project: providing services to taxonomists for standard genome sequencing and annotation.</title>
        <authorList>
            <consortium name="The Broad Institute Genomics Platform"/>
            <consortium name="The Broad Institute Genome Sequencing Center for Infectious Disease"/>
            <person name="Wu L."/>
            <person name="Ma J."/>
        </authorList>
    </citation>
    <scope>NUCLEOTIDE SEQUENCE [LARGE SCALE GENOMIC DNA]</scope>
    <source>
        <strain evidence="9">CGMCC 1.14993</strain>
    </source>
</reference>
<name>A0A8J3F0M7_9BACI</name>
<comment type="caution">
    <text evidence="8">The sequence shown here is derived from an EMBL/GenBank/DDBJ whole genome shotgun (WGS) entry which is preliminary data.</text>
</comment>
<dbReference type="Proteomes" id="UP000626244">
    <property type="component" value="Unassembled WGS sequence"/>
</dbReference>
<feature type="transmembrane region" description="Helical" evidence="7">
    <location>
        <begin position="90"/>
        <end position="114"/>
    </location>
</feature>
<dbReference type="AlphaFoldDB" id="A0A8J3F0M7"/>
<dbReference type="GO" id="GO:0005886">
    <property type="term" value="C:plasma membrane"/>
    <property type="evidence" value="ECO:0007669"/>
    <property type="project" value="UniProtKB-SubCell"/>
</dbReference>